<dbReference type="VEuPathDB" id="CryptoDB:ChTU502y2012_382g0340"/>
<dbReference type="InterPro" id="IPR011009">
    <property type="entry name" value="Kinase-like_dom_sf"/>
</dbReference>
<evidence type="ECO:0000313" key="3">
    <source>
        <dbReference type="EMBL" id="PPS97354.1"/>
    </source>
</evidence>
<reference evidence="2" key="2">
    <citation type="submission" date="2015-08" db="EMBL/GenBank/DDBJ databases">
        <authorList>
            <person name="Babu N.S."/>
            <person name="Beckwith C.J."/>
            <person name="Beseler K.G."/>
            <person name="Brison A."/>
            <person name="Carone J.V."/>
            <person name="Caskin T.P."/>
            <person name="Diamond M."/>
            <person name="Durham M.E."/>
            <person name="Foxe J.M."/>
            <person name="Go M."/>
            <person name="Henderson B.A."/>
            <person name="Jones I.B."/>
            <person name="McGettigan J.A."/>
            <person name="Micheletti S.J."/>
            <person name="Nasrallah M.E."/>
            <person name="Ortiz D."/>
            <person name="Piller C.R."/>
            <person name="Privatt S.R."/>
            <person name="Schneider S.L."/>
            <person name="Sharp S."/>
            <person name="Smith T.C."/>
            <person name="Stanton J.D."/>
            <person name="Ullery H.E."/>
            <person name="Wilson R.J."/>
            <person name="Serrano M.G."/>
            <person name="Buck G."/>
            <person name="Lee V."/>
            <person name="Wang Y."/>
            <person name="Carvalho R."/>
            <person name="Voegtly L."/>
            <person name="Shi R."/>
            <person name="Duckworth R."/>
            <person name="Johnson A."/>
            <person name="Loviza R."/>
            <person name="Walstead R."/>
            <person name="Shah Z."/>
            <person name="Kiflezghi M."/>
            <person name="Wade K."/>
            <person name="Ball S.L."/>
            <person name="Bradley K.W."/>
            <person name="Asai D.J."/>
            <person name="Bowman C.A."/>
            <person name="Russell D.A."/>
            <person name="Pope W.H."/>
            <person name="Jacobs-Sera D."/>
            <person name="Hendrix R.W."/>
            <person name="Hatfull G.F."/>
        </authorList>
    </citation>
    <scope>NUCLEOTIDE SEQUENCE [LARGE SCALE GENOMIC DNA]</scope>
</reference>
<dbReference type="VEuPathDB" id="CryptoDB:CHUDEA6_5170"/>
<sequence>MNKRKRSRKNKDSGLRDELKRSNQLDIRKLFLRNAPKRTGYRPVPGVLIYPQNFREPRVLEAISHKKLKGECCNDFENGMCRCGDIVACPASQEFQSKDSLGEDSEMNNGELDSQRGEAPDPIDFRGLRGMLWSKINPEKFEMFERRFSEPNATGSCPIGLTDNFESPIFFANTQPASSKLYETVELSQELIEQVNEEDFNAFMENWQDCMNQIDCLEQEMKINIELQLSIENELERGIRLLKPRLRQLTISERKLLHICINYLTSQVGFPRLDKFSDIQTMDDIGMSQDKDIVHIKNTSWYMGADAMDLVNQHHKIAELQGKLIRSHLNSQDNNSIFSSSFNEMGFEDDESYSNYRNLENKMINDDSELSLHCRSVLSRYLSDKLQEKESALKTKRNLLIRLSNILKLLESSPLSNFPSTVNNRHMFLNPIGIGRRSICWTAFDFTELVPCVLKLYRLDFSAKNEIQRESMFSSNVSISSNTHKLKVVMQESFERLRIIKNVFNSQISQMKEKEVPLEIISFLKQNCNLHSLLNSKSIRNRQMNQGVSDIVLCSGIFEWYTPLSLNSTIVEIYPHMECYDILSYINLNGVLGESTSLMYIRSLLRLFLLFSSFKEDNGKQRIKSFIFPIKASRVYIRKEESSLLLGPLDLIDLDSKVDSLQDDIVFKKKYPTNLMRCSSFTQGQKNDDIVNYFPPIIKDTINSDGYIFNIDNIKLLRNKLMDIGRFCDIFEKIHIYMIGVLLYFCLTGEYYSFESKNDTIYLKLSGHVKELLNAMLNPNIDQIPSIEQILGFPALHPERLVGTVGVQTNYNLFQSQMSELKIMV</sequence>
<organism evidence="2">
    <name type="scientific">Cryptosporidium hominis</name>
    <dbReference type="NCBI Taxonomy" id="237895"/>
    <lineage>
        <taxon>Eukaryota</taxon>
        <taxon>Sar</taxon>
        <taxon>Alveolata</taxon>
        <taxon>Apicomplexa</taxon>
        <taxon>Conoidasida</taxon>
        <taxon>Coccidia</taxon>
        <taxon>Eucoccidiorida</taxon>
        <taxon>Eimeriorina</taxon>
        <taxon>Cryptosporidiidae</taxon>
        <taxon>Cryptosporidium</taxon>
    </lineage>
</organism>
<evidence type="ECO:0000313" key="2">
    <source>
        <dbReference type="EMBL" id="CUV06944.1"/>
    </source>
</evidence>
<keyword evidence="4" id="KW-1185">Reference proteome</keyword>
<dbReference type="VEuPathDB" id="CryptoDB:Chro.60596"/>
<feature type="region of interest" description="Disordered" evidence="1">
    <location>
        <begin position="98"/>
        <end position="120"/>
    </location>
</feature>
<protein>
    <submittedName>
        <fullName evidence="3">Protein kinase-like domain containing protein</fullName>
    </submittedName>
</protein>
<gene>
    <name evidence="2" type="ORF">CHUDEA6_5170</name>
    <name evidence="3" type="ORF">GY17_00000544</name>
</gene>
<dbReference type="VEuPathDB" id="CryptoDB:GY17_00000544"/>
<reference evidence="3 4" key="3">
    <citation type="submission" date="2017-10" db="EMBL/GenBank/DDBJ databases">
        <title>Consistent, comparative and evidence-based genome annotation and re-annotation for the closely-related species, Cryptosporidium parvum, C. hominis and C. tyzzeri.</title>
        <authorList>
            <person name="Baptista R.P."/>
            <person name="Li Y."/>
            <person name="Sateriale A."/>
            <person name="Striepen B."/>
            <person name="Kissinger J.C."/>
        </authorList>
    </citation>
    <scope>NUCLEOTIDE SEQUENCE [LARGE SCALE GENOMIC DNA]</scope>
    <source>
        <strain evidence="3">30976</strain>
    </source>
</reference>
<dbReference type="Proteomes" id="UP001429100">
    <property type="component" value="Unassembled WGS sequence"/>
</dbReference>
<accession>A0A0S4THV1</accession>
<evidence type="ECO:0000256" key="1">
    <source>
        <dbReference type="SAM" id="MobiDB-lite"/>
    </source>
</evidence>
<dbReference type="EMBL" id="LN877952">
    <property type="protein sequence ID" value="CUV06944.1"/>
    <property type="molecule type" value="Genomic_DNA"/>
</dbReference>
<dbReference type="SUPFAM" id="SSF56112">
    <property type="entry name" value="Protein kinase-like (PK-like)"/>
    <property type="match status" value="1"/>
</dbReference>
<evidence type="ECO:0000313" key="4">
    <source>
        <dbReference type="Proteomes" id="UP001429100"/>
    </source>
</evidence>
<dbReference type="OrthoDB" id="340878at2759"/>
<name>A0A0S4THV1_CRYHO</name>
<proteinExistence type="predicted"/>
<dbReference type="AlphaFoldDB" id="A0A0S4THV1"/>
<reference evidence="3 4" key="1">
    <citation type="submission" date="2014-11" db="EMBL/GenBank/DDBJ databases">
        <title>Comparative genomic analysis of Cryptosporidium hominis reveals occurrence of genetic recombination in virulent subtypes.</title>
        <authorList>
            <person name="Guo Y."/>
            <person name="Tang K."/>
            <person name="Frace M."/>
            <person name="Li N."/>
            <person name="Roellig D.M."/>
            <person name="Sammons S."/>
            <person name="Knipe K."/>
            <person name="Rowe L."/>
            <person name="Feng Y."/>
            <person name="Xiao L."/>
        </authorList>
    </citation>
    <scope>NUCLEOTIDE SEQUENCE [LARGE SCALE GENOMIC DNA]</scope>
    <source>
        <strain evidence="3">30976</strain>
    </source>
</reference>
<dbReference type="EMBL" id="JTAI01000007">
    <property type="protein sequence ID" value="PPS97354.1"/>
    <property type="molecule type" value="Genomic_DNA"/>
</dbReference>
<dbReference type="Proteomes" id="UP000199752">
    <property type="component" value="Chromosome 6"/>
</dbReference>